<dbReference type="Pfam" id="PF23550">
    <property type="entry name" value="zf_Tbcl_Rhp7"/>
    <property type="match status" value="1"/>
</dbReference>
<comment type="caution">
    <text evidence="3">The sequence shown here is derived from an EMBL/GenBank/DDBJ whole genome shotgun (WGS) entry which is preliminary data.</text>
</comment>
<sequence>MSRHSPLIKTSPELPVLRFGLDCSPTFIMSNRQQRAGRAIRGPQSALTDFLASQNISATRIREDAEARRNAANASNPQSTDAGASTTAANAAASEAAEAEEAAQVATAANKASEKKRKAQAAAIDKIKKSKAFKKRKREEGDSDSDNIAEAIFAERATPLPGQMENCEICDKRFTVTPYSRAGPGGGLLCNKCGKDLAQDNKDVQGQKKKKVAARGAARRQVASNRLDGVIGSKSLMTMCIQTLVNNIDLADDLGDMPAQIVDRVARQVSKRRILTPISLNLFLQSGYEDVTIYDAARLGSDDLIRIFQMVPKLKNLKLKNAIQFKDEVMNYLITRQTPLESLYLHGSNLVSEESWNKFLVAKGKNLKSLRVYFTDKHVGNNFTAKVKETCPGLKCLKVAHNQQVTDEGIEHIAAIEGLEQLSIQLIKPTSTEPYVKVINSIGKSLRTLSLTGESLSDLDDRVLDAIHDNCTSLRKLRITHSEIMTDAGFTRLFKDWANKPLTFIDFEKCRHIDSAKPRENAHLNGLCSDGFRALMNHSGKALKHLNVHACRHIKREAFEDVFSLDKEYPELENMEISFCEEVTDFIVGCIFRTCPKLKNLNVFGCMKLKEVKVPKGKILVGMPNAMGMEIEGTED</sequence>
<accession>A0ABR2HZT0</accession>
<feature type="region of interest" description="Disordered" evidence="1">
    <location>
        <begin position="65"/>
        <end position="96"/>
    </location>
</feature>
<dbReference type="PANTHER" id="PTHR13318:SF190">
    <property type="entry name" value="PARTNER OF PAIRED, ISOFORM B"/>
    <property type="match status" value="1"/>
</dbReference>
<evidence type="ECO:0000256" key="1">
    <source>
        <dbReference type="SAM" id="MobiDB-lite"/>
    </source>
</evidence>
<dbReference type="SUPFAM" id="SSF52047">
    <property type="entry name" value="RNI-like"/>
    <property type="match status" value="1"/>
</dbReference>
<name>A0ABR2HZT0_9PEZI</name>
<organism evidence="3 4">
    <name type="scientific">Apiospora arundinis</name>
    <dbReference type="NCBI Taxonomy" id="335852"/>
    <lineage>
        <taxon>Eukaryota</taxon>
        <taxon>Fungi</taxon>
        <taxon>Dikarya</taxon>
        <taxon>Ascomycota</taxon>
        <taxon>Pezizomycotina</taxon>
        <taxon>Sordariomycetes</taxon>
        <taxon>Xylariomycetidae</taxon>
        <taxon>Amphisphaeriales</taxon>
        <taxon>Apiosporaceae</taxon>
        <taxon>Apiospora</taxon>
    </lineage>
</organism>
<dbReference type="EMBL" id="JAPCWZ010000007">
    <property type="protein sequence ID" value="KAK8855230.1"/>
    <property type="molecule type" value="Genomic_DNA"/>
</dbReference>
<dbReference type="Proteomes" id="UP001390339">
    <property type="component" value="Unassembled WGS sequence"/>
</dbReference>
<dbReference type="InterPro" id="IPR032675">
    <property type="entry name" value="LRR_dom_sf"/>
</dbReference>
<keyword evidence="4" id="KW-1185">Reference proteome</keyword>
<gene>
    <name evidence="3" type="ORF">PGQ11_011142</name>
</gene>
<protein>
    <submittedName>
        <fullName evidence="3">DNA repair protein rhp7</fullName>
    </submittedName>
</protein>
<proteinExistence type="predicted"/>
<evidence type="ECO:0000259" key="2">
    <source>
        <dbReference type="Pfam" id="PF23550"/>
    </source>
</evidence>
<dbReference type="Gene3D" id="3.80.10.10">
    <property type="entry name" value="Ribonuclease Inhibitor"/>
    <property type="match status" value="2"/>
</dbReference>
<reference evidence="3 4" key="1">
    <citation type="journal article" date="2024" name="IMA Fungus">
        <title>Apiospora arundinis, a panoply of carbohydrate-active enzymes and secondary metabolites.</title>
        <authorList>
            <person name="Sorensen T."/>
            <person name="Petersen C."/>
            <person name="Muurmann A.T."/>
            <person name="Christiansen J.V."/>
            <person name="Brundto M.L."/>
            <person name="Overgaard C.K."/>
            <person name="Boysen A.T."/>
            <person name="Wollenberg R.D."/>
            <person name="Larsen T.O."/>
            <person name="Sorensen J.L."/>
            <person name="Nielsen K.L."/>
            <person name="Sondergaard T.E."/>
        </authorList>
    </citation>
    <scope>NUCLEOTIDE SEQUENCE [LARGE SCALE GENOMIC DNA]</scope>
    <source>
        <strain evidence="3 4">AAU 773</strain>
    </source>
</reference>
<dbReference type="InterPro" id="IPR056451">
    <property type="entry name" value="Znf_Tbcl_Rhp7"/>
</dbReference>
<dbReference type="PANTHER" id="PTHR13318">
    <property type="entry name" value="PARTNER OF PAIRED, ISOFORM B-RELATED"/>
    <property type="match status" value="1"/>
</dbReference>
<dbReference type="InterPro" id="IPR006553">
    <property type="entry name" value="Leu-rich_rpt_Cys-con_subtyp"/>
</dbReference>
<feature type="domain" description="DNA repair protein rhp7 treble clef" evidence="2">
    <location>
        <begin position="161"/>
        <end position="198"/>
    </location>
</feature>
<feature type="compositionally biased region" description="Low complexity" evidence="1">
    <location>
        <begin position="70"/>
        <end position="96"/>
    </location>
</feature>
<evidence type="ECO:0000313" key="3">
    <source>
        <dbReference type="EMBL" id="KAK8855230.1"/>
    </source>
</evidence>
<evidence type="ECO:0000313" key="4">
    <source>
        <dbReference type="Proteomes" id="UP001390339"/>
    </source>
</evidence>
<dbReference type="SMART" id="SM00367">
    <property type="entry name" value="LRR_CC"/>
    <property type="match status" value="4"/>
</dbReference>